<dbReference type="Proteomes" id="UP000005408">
    <property type="component" value="Unassembled WGS sequence"/>
</dbReference>
<evidence type="ECO:0000313" key="3">
    <source>
        <dbReference type="Proteomes" id="UP000005408"/>
    </source>
</evidence>
<organism evidence="2 3">
    <name type="scientific">Magallana gigas</name>
    <name type="common">Pacific oyster</name>
    <name type="synonym">Crassostrea gigas</name>
    <dbReference type="NCBI Taxonomy" id="29159"/>
    <lineage>
        <taxon>Eukaryota</taxon>
        <taxon>Metazoa</taxon>
        <taxon>Spiralia</taxon>
        <taxon>Lophotrochozoa</taxon>
        <taxon>Mollusca</taxon>
        <taxon>Bivalvia</taxon>
        <taxon>Autobranchia</taxon>
        <taxon>Pteriomorphia</taxon>
        <taxon>Ostreida</taxon>
        <taxon>Ostreoidea</taxon>
        <taxon>Ostreidae</taxon>
        <taxon>Magallana</taxon>
    </lineage>
</organism>
<dbReference type="PANTHER" id="PTHR37984:SF8">
    <property type="entry name" value="CCHC-TYPE DOMAIN-CONTAINING PROTEIN"/>
    <property type="match status" value="1"/>
</dbReference>
<dbReference type="CDD" id="cd05481">
    <property type="entry name" value="retropepsin_like_LTR_1"/>
    <property type="match status" value="1"/>
</dbReference>
<accession>A0A8W8NZ95</accession>
<evidence type="ECO:0000256" key="1">
    <source>
        <dbReference type="SAM" id="MobiDB-lite"/>
    </source>
</evidence>
<dbReference type="PANTHER" id="PTHR37984">
    <property type="entry name" value="PROTEIN CBG26694"/>
    <property type="match status" value="1"/>
</dbReference>
<dbReference type="EnsemblMetazoa" id="G9427.1">
    <property type="protein sequence ID" value="G9427.1:cds"/>
    <property type="gene ID" value="G9427"/>
</dbReference>
<dbReference type="InterPro" id="IPR050951">
    <property type="entry name" value="Retrovirus_Pol_polyprotein"/>
</dbReference>
<feature type="compositionally biased region" description="Basic and acidic residues" evidence="1">
    <location>
        <begin position="490"/>
        <end position="512"/>
    </location>
</feature>
<feature type="compositionally biased region" description="Polar residues" evidence="1">
    <location>
        <begin position="1"/>
        <end position="13"/>
    </location>
</feature>
<reference evidence="2" key="1">
    <citation type="submission" date="2022-08" db="UniProtKB">
        <authorList>
            <consortium name="EnsemblMetazoa"/>
        </authorList>
    </citation>
    <scope>IDENTIFICATION</scope>
    <source>
        <strain evidence="2">05x7-T-G4-1.051#20</strain>
    </source>
</reference>
<keyword evidence="3" id="KW-1185">Reference proteome</keyword>
<dbReference type="AlphaFoldDB" id="A0A8W8NZ95"/>
<feature type="region of interest" description="Disordered" evidence="1">
    <location>
        <begin position="487"/>
        <end position="514"/>
    </location>
</feature>
<name>A0A8W8NZ95_MAGGI</name>
<feature type="compositionally biased region" description="Polar residues" evidence="1">
    <location>
        <begin position="538"/>
        <end position="564"/>
    </location>
</feature>
<proteinExistence type="predicted"/>
<sequence length="582" mass="66023">MCLTSERTSSQLQKLEHNTSHTASSEQAEVKYVSSKGDKTYKPRGKHPFKGQGKKQQKTVQPKNSAMVIKCKYCGGTHPRDRDKCPAFGHTCWKCKKKNHFPKVCKQTTVNSIQDEDTSDSDSDSLYAVNSSSGKQWFVKIHMSASGNSSNVTCQLDSGSTCNVINFRQYAQIMQTGDPPLKPTEKTLKLYGGKSKLIPLGIAFLKCRVIQSGKTENLDFYVVEMDQTPILSAEACEKLGLLTVNVVHKLTTTSSQFKPMSKEQILSEFKDVFEGLEISQINQSEWIPKISHARFQQIREMTNSDPVLQTLKTVILTGWNDRQEDVQVAVRDYWNIRDELSAQDGLIYKSNRVVIPKVLRPEMLSRIHSSHLGTEACLRKARDAVFWPNIPAQRLMSRRTRHSLPTAAALLEPNISTNTHEKIMRKRQLSKQQYDKHTKDLPELQIGQNVRMKKHPNDKYWQFGTCTQSLGNRSYLIDLDGKSYRRNRREIRPTKEAHDAEKTDPLPYKPEDDPLMITNEPPQYESVKQPIAPEPQTAFGSSRETITSPASDNNCAVNASTKLRGSSRIARLPSKFKDFIMN</sequence>
<evidence type="ECO:0000313" key="2">
    <source>
        <dbReference type="EnsemblMetazoa" id="G9427.1:cds"/>
    </source>
</evidence>
<feature type="region of interest" description="Disordered" evidence="1">
    <location>
        <begin position="526"/>
        <end position="564"/>
    </location>
</feature>
<dbReference type="Gene3D" id="1.10.340.70">
    <property type="match status" value="1"/>
</dbReference>
<dbReference type="FunFam" id="1.10.340.70:FF:000004">
    <property type="entry name" value="Retrovirus-related Pol polyprotein from transposon 297-like Protein"/>
    <property type="match status" value="1"/>
</dbReference>
<feature type="region of interest" description="Disordered" evidence="1">
    <location>
        <begin position="1"/>
        <end position="63"/>
    </location>
</feature>
<protein>
    <submittedName>
        <fullName evidence="2">Uncharacterized protein</fullName>
    </submittedName>
</protein>
<feature type="compositionally biased region" description="Basic residues" evidence="1">
    <location>
        <begin position="42"/>
        <end position="57"/>
    </location>
</feature>